<dbReference type="AlphaFoldDB" id="A0ABD2JX91"/>
<evidence type="ECO:0000256" key="1">
    <source>
        <dbReference type="SAM" id="MobiDB-lite"/>
    </source>
</evidence>
<evidence type="ECO:0000313" key="2">
    <source>
        <dbReference type="EMBL" id="KAL3095208.1"/>
    </source>
</evidence>
<sequence length="131" mass="15405">MDIRRNSIPHKIILKEWMRRRGWLDRPLFRRDRVQPGNRRIGDFSDYFAYFPRPHAIVPQGQPLPQAQLLMQVPQLPPKFYNNELITLNNQFTQYFDRIKNQTDPKPDDGPEKGDGQENEDGELDGDKSSA</sequence>
<name>A0ABD2JX91_9BILA</name>
<feature type="region of interest" description="Disordered" evidence="1">
    <location>
        <begin position="97"/>
        <end position="131"/>
    </location>
</feature>
<organism evidence="2 3">
    <name type="scientific">Heterodera trifolii</name>
    <dbReference type="NCBI Taxonomy" id="157864"/>
    <lineage>
        <taxon>Eukaryota</taxon>
        <taxon>Metazoa</taxon>
        <taxon>Ecdysozoa</taxon>
        <taxon>Nematoda</taxon>
        <taxon>Chromadorea</taxon>
        <taxon>Rhabditida</taxon>
        <taxon>Tylenchina</taxon>
        <taxon>Tylenchomorpha</taxon>
        <taxon>Tylenchoidea</taxon>
        <taxon>Heteroderidae</taxon>
        <taxon>Heteroderinae</taxon>
        <taxon>Heterodera</taxon>
    </lineage>
</organism>
<gene>
    <name evidence="2" type="ORF">niasHT_020359</name>
</gene>
<dbReference type="EMBL" id="JBICBT010000881">
    <property type="protein sequence ID" value="KAL3095208.1"/>
    <property type="molecule type" value="Genomic_DNA"/>
</dbReference>
<accession>A0ABD2JX91</accession>
<comment type="caution">
    <text evidence="2">The sequence shown here is derived from an EMBL/GenBank/DDBJ whole genome shotgun (WGS) entry which is preliminary data.</text>
</comment>
<evidence type="ECO:0000313" key="3">
    <source>
        <dbReference type="Proteomes" id="UP001620626"/>
    </source>
</evidence>
<dbReference type="Proteomes" id="UP001620626">
    <property type="component" value="Unassembled WGS sequence"/>
</dbReference>
<proteinExistence type="predicted"/>
<reference evidence="2 3" key="1">
    <citation type="submission" date="2024-10" db="EMBL/GenBank/DDBJ databases">
        <authorList>
            <person name="Kim D."/>
        </authorList>
    </citation>
    <scope>NUCLEOTIDE SEQUENCE [LARGE SCALE GENOMIC DNA]</scope>
    <source>
        <strain evidence="2">BH-2024</strain>
    </source>
</reference>
<feature type="compositionally biased region" description="Basic and acidic residues" evidence="1">
    <location>
        <begin position="97"/>
        <end position="116"/>
    </location>
</feature>
<protein>
    <submittedName>
        <fullName evidence="2">Uncharacterized protein</fullName>
    </submittedName>
</protein>
<keyword evidence="3" id="KW-1185">Reference proteome</keyword>